<dbReference type="GO" id="GO:0005730">
    <property type="term" value="C:nucleolus"/>
    <property type="evidence" value="ECO:0007669"/>
    <property type="project" value="UniProtKB-SubCell"/>
</dbReference>
<organism evidence="7 8">
    <name type="scientific">Patellaria atrata CBS 101060</name>
    <dbReference type="NCBI Taxonomy" id="1346257"/>
    <lineage>
        <taxon>Eukaryota</taxon>
        <taxon>Fungi</taxon>
        <taxon>Dikarya</taxon>
        <taxon>Ascomycota</taxon>
        <taxon>Pezizomycotina</taxon>
        <taxon>Dothideomycetes</taxon>
        <taxon>Dothideomycetes incertae sedis</taxon>
        <taxon>Patellariales</taxon>
        <taxon>Patellariaceae</taxon>
        <taxon>Patellaria</taxon>
    </lineage>
</organism>
<proteinExistence type="inferred from homology"/>
<dbReference type="OrthoDB" id="532500at2759"/>
<dbReference type="GO" id="GO:0006351">
    <property type="term" value="P:DNA-templated transcription"/>
    <property type="evidence" value="ECO:0007669"/>
    <property type="project" value="InterPro"/>
</dbReference>
<gene>
    <name evidence="7" type="ORF">M501DRAFT_1029584</name>
</gene>
<evidence type="ECO:0000313" key="7">
    <source>
        <dbReference type="EMBL" id="KAF2841505.1"/>
    </source>
</evidence>
<evidence type="ECO:0000256" key="3">
    <source>
        <dbReference type="ARBA" id="ARBA00022478"/>
    </source>
</evidence>
<keyword evidence="4" id="KW-0804">Transcription</keyword>
<evidence type="ECO:0000256" key="2">
    <source>
        <dbReference type="ARBA" id="ARBA00009430"/>
    </source>
</evidence>
<dbReference type="EMBL" id="MU006091">
    <property type="protein sequence ID" value="KAF2841505.1"/>
    <property type="molecule type" value="Genomic_DNA"/>
</dbReference>
<feature type="region of interest" description="Disordered" evidence="6">
    <location>
        <begin position="1"/>
        <end position="32"/>
    </location>
</feature>
<comment type="caution">
    <text evidence="7">The sequence shown here is derived from an EMBL/GenBank/DDBJ whole genome shotgun (WGS) entry which is preliminary data.</text>
</comment>
<reference evidence="7" key="1">
    <citation type="journal article" date="2020" name="Stud. Mycol.">
        <title>101 Dothideomycetes genomes: a test case for predicting lifestyles and emergence of pathogens.</title>
        <authorList>
            <person name="Haridas S."/>
            <person name="Albert R."/>
            <person name="Binder M."/>
            <person name="Bloem J."/>
            <person name="Labutti K."/>
            <person name="Salamov A."/>
            <person name="Andreopoulos B."/>
            <person name="Baker S."/>
            <person name="Barry K."/>
            <person name="Bills G."/>
            <person name="Bluhm B."/>
            <person name="Cannon C."/>
            <person name="Castanera R."/>
            <person name="Culley D."/>
            <person name="Daum C."/>
            <person name="Ezra D."/>
            <person name="Gonzalez J."/>
            <person name="Henrissat B."/>
            <person name="Kuo A."/>
            <person name="Liang C."/>
            <person name="Lipzen A."/>
            <person name="Lutzoni F."/>
            <person name="Magnuson J."/>
            <person name="Mondo S."/>
            <person name="Nolan M."/>
            <person name="Ohm R."/>
            <person name="Pangilinan J."/>
            <person name="Park H.-J."/>
            <person name="Ramirez L."/>
            <person name="Alfaro M."/>
            <person name="Sun H."/>
            <person name="Tritt A."/>
            <person name="Yoshinaga Y."/>
            <person name="Zwiers L.-H."/>
            <person name="Turgeon B."/>
            <person name="Goodwin S."/>
            <person name="Spatafora J."/>
            <person name="Crous P."/>
            <person name="Grigoriev I."/>
        </authorList>
    </citation>
    <scope>NUCLEOTIDE SEQUENCE</scope>
    <source>
        <strain evidence="7">CBS 101060</strain>
    </source>
</reference>
<comment type="similarity">
    <text evidence="2">Belongs to the eukaryotic RPA49/POLR1E RNA polymerase subunit family.</text>
</comment>
<name>A0A9P4SGS8_9PEZI</name>
<evidence type="ECO:0000256" key="4">
    <source>
        <dbReference type="ARBA" id="ARBA00023163"/>
    </source>
</evidence>
<evidence type="ECO:0000256" key="6">
    <source>
        <dbReference type="SAM" id="MobiDB-lite"/>
    </source>
</evidence>
<dbReference type="AlphaFoldDB" id="A0A9P4SGS8"/>
<dbReference type="Proteomes" id="UP000799429">
    <property type="component" value="Unassembled WGS sequence"/>
</dbReference>
<dbReference type="GO" id="GO:0003677">
    <property type="term" value="F:DNA binding"/>
    <property type="evidence" value="ECO:0007669"/>
    <property type="project" value="InterPro"/>
</dbReference>
<feature type="region of interest" description="Disordered" evidence="6">
    <location>
        <begin position="213"/>
        <end position="244"/>
    </location>
</feature>
<keyword evidence="3" id="KW-0240">DNA-directed RNA polymerase</keyword>
<evidence type="ECO:0000256" key="1">
    <source>
        <dbReference type="ARBA" id="ARBA00004604"/>
    </source>
</evidence>
<dbReference type="PANTHER" id="PTHR14440">
    <property type="entry name" value="DNA-DIRECTED RNA POLYMERASE I SUBUNIT RPA49"/>
    <property type="match status" value="1"/>
</dbReference>
<comment type="subcellular location">
    <subcellularLocation>
        <location evidence="1">Nucleus</location>
        <location evidence="1">Nucleolus</location>
    </subcellularLocation>
</comment>
<evidence type="ECO:0000256" key="5">
    <source>
        <dbReference type="ARBA" id="ARBA00023242"/>
    </source>
</evidence>
<keyword evidence="5" id="KW-0539">Nucleus</keyword>
<dbReference type="InterPro" id="IPR009668">
    <property type="entry name" value="RNA_pol-assoc_fac_A49-like"/>
</dbReference>
<sequence length="451" mass="50118">MSEKKRKRQSDQGNEKPAKKAATQLSAQPAPGTVKVTVVPNSAEHGPIIASTPGLSFPRNILLAAYKKRKDPTSRHSLPNEVLLQSSAHPRLDYTAREELEWTGGLLKHYVGVYDGQTGELKVIEAPRVVVKSTLRSETEEMRQKNKQTPIKPTNMALRQELGMEFGTKKAKKALASITENAITPRKPRDAANTDTPTVDALDAGAKAILQSMQASTSDMPSRDAMNAAADDAKPRPKANLDATTPAEAYPLDALISPDELRAVDIKAWQDAVKAGENVQVTSRFVAKRLDGIGKSKDTKKLRVLRYVYILIEFYNALKANRDGGKRLPQRDELRKRVSASDVLLDGVKRKYAAGAALTKWHVDNLMTHLAALSLIVDEFETDFWDLREDLRMEPKKMSQYYHEIGCKVNPLTEKERTARGLSKAEANVRKVAKLKLPLSFPKQRQLAARR</sequence>
<dbReference type="Pfam" id="PF06870">
    <property type="entry name" value="RNA_pol_I_A49"/>
    <property type="match status" value="1"/>
</dbReference>
<feature type="compositionally biased region" description="Basic and acidic residues" evidence="6">
    <location>
        <begin position="1"/>
        <end position="18"/>
    </location>
</feature>
<accession>A0A9P4SGS8</accession>
<protein>
    <submittedName>
        <fullName evidence="7">RNA polymerase I associated factor, A49-like protein</fullName>
    </submittedName>
</protein>
<evidence type="ECO:0000313" key="8">
    <source>
        <dbReference type="Proteomes" id="UP000799429"/>
    </source>
</evidence>
<keyword evidence="8" id="KW-1185">Reference proteome</keyword>
<dbReference type="GO" id="GO:0000428">
    <property type="term" value="C:DNA-directed RNA polymerase complex"/>
    <property type="evidence" value="ECO:0007669"/>
    <property type="project" value="UniProtKB-KW"/>
</dbReference>